<protein>
    <submittedName>
        <fullName evidence="1">Uncharacterized protein</fullName>
    </submittedName>
</protein>
<dbReference type="Proteomes" id="UP000009017">
    <property type="component" value="Unassembled WGS sequence"/>
</dbReference>
<accession>J1JVF5</accession>
<evidence type="ECO:0000313" key="1">
    <source>
        <dbReference type="EMBL" id="EJF88520.1"/>
    </source>
</evidence>
<comment type="caution">
    <text evidence="1">The sequence shown here is derived from an EMBL/GenBank/DDBJ whole genome shotgun (WGS) entry which is preliminary data.</text>
</comment>
<name>J1JVF5_9HYPH</name>
<dbReference type="AlphaFoldDB" id="J1JVF5"/>
<dbReference type="eggNOG" id="COG0741">
    <property type="taxonomic scope" value="Bacteria"/>
</dbReference>
<proteinExistence type="predicted"/>
<reference evidence="1 2" key="1">
    <citation type="submission" date="2012-03" db="EMBL/GenBank/DDBJ databases">
        <title>The Genome Sequence of Bartonella melophagi K-2C.</title>
        <authorList>
            <consortium name="The Broad Institute Genome Sequencing Platform"/>
            <consortium name="The Broad Institute Genome Sequencing Center for Infectious Disease"/>
            <person name="Feldgarden M."/>
            <person name="Kirby J."/>
            <person name="Kosoy M."/>
            <person name="Birtles R."/>
            <person name="Probert W.S."/>
            <person name="Chiaraviglio L."/>
            <person name="Young S.K."/>
            <person name="Zeng Q."/>
            <person name="Gargeya S."/>
            <person name="Fitzgerald M."/>
            <person name="Haas B."/>
            <person name="Abouelleil A."/>
            <person name="Alvarado L."/>
            <person name="Arachchi H.M."/>
            <person name="Berlin A."/>
            <person name="Chapman S.B."/>
            <person name="Gearin G."/>
            <person name="Goldberg J."/>
            <person name="Griggs A."/>
            <person name="Gujja S."/>
            <person name="Hansen M."/>
            <person name="Heiman D."/>
            <person name="Howarth C."/>
            <person name="Larimer J."/>
            <person name="Lui A."/>
            <person name="MacDonald P.J.P."/>
            <person name="McCowen C."/>
            <person name="Montmayeur A."/>
            <person name="Murphy C."/>
            <person name="Neiman D."/>
            <person name="Pearson M."/>
            <person name="Priest M."/>
            <person name="Roberts A."/>
            <person name="Saif S."/>
            <person name="Shea T."/>
            <person name="Sisk P."/>
            <person name="Stolte C."/>
            <person name="Sykes S."/>
            <person name="Wortman J."/>
            <person name="Nusbaum C."/>
            <person name="Birren B."/>
        </authorList>
    </citation>
    <scope>NUCLEOTIDE SEQUENCE [LARGE SCALE GENOMIC DNA]</scope>
    <source>
        <strain evidence="1 2">K-2C</strain>
    </source>
</reference>
<dbReference type="EMBL" id="AIMA01000020">
    <property type="protein sequence ID" value="EJF88520.1"/>
    <property type="molecule type" value="Genomic_DNA"/>
</dbReference>
<gene>
    <name evidence="1" type="ORF">ME3_01072</name>
</gene>
<dbReference type="PATRIC" id="fig|1094557.3.peg.1118"/>
<sequence length="59" mass="6468">MKGNVQDQKIAEIQMGILYAIGLTETGHKESLQPYALNIDGKAVFVKTQVEALCIFKTA</sequence>
<evidence type="ECO:0000313" key="2">
    <source>
        <dbReference type="Proteomes" id="UP000009017"/>
    </source>
</evidence>
<dbReference type="HOGENOM" id="CLU_2950935_0_0_5"/>
<keyword evidence="2" id="KW-1185">Reference proteome</keyword>
<organism evidence="1 2">
    <name type="scientific">Bartonella melophagi K-2C</name>
    <dbReference type="NCBI Taxonomy" id="1094557"/>
    <lineage>
        <taxon>Bacteria</taxon>
        <taxon>Pseudomonadati</taxon>
        <taxon>Pseudomonadota</taxon>
        <taxon>Alphaproteobacteria</taxon>
        <taxon>Hyphomicrobiales</taxon>
        <taxon>Bartonellaceae</taxon>
        <taxon>Bartonella</taxon>
    </lineage>
</organism>